<dbReference type="PROSITE" id="PS00609">
    <property type="entry name" value="GLYCOSYL_HYDROL_F32"/>
    <property type="match status" value="1"/>
</dbReference>
<dbReference type="EMBL" id="CP144063">
    <property type="protein sequence ID" value="WWD22557.1"/>
    <property type="molecule type" value="Genomic_DNA"/>
</dbReference>
<dbReference type="InterPro" id="IPR013320">
    <property type="entry name" value="ConA-like_dom_sf"/>
</dbReference>
<keyword evidence="3 4" id="KW-0326">Glycosidase</keyword>
<dbReference type="PANTHER" id="PTHR42800:SF2">
    <property type="entry name" value="INVERTASE-RELATED"/>
    <property type="match status" value="1"/>
</dbReference>
<evidence type="ECO:0000256" key="4">
    <source>
        <dbReference type="RuleBase" id="RU362110"/>
    </source>
</evidence>
<dbReference type="CDD" id="cd18622">
    <property type="entry name" value="GH32_Inu-like"/>
    <property type="match status" value="1"/>
</dbReference>
<dbReference type="OrthoDB" id="202537at2759"/>
<dbReference type="GO" id="GO:0000324">
    <property type="term" value="C:fungal-type vacuole"/>
    <property type="evidence" value="ECO:0007669"/>
    <property type="project" value="TreeGrafter"/>
</dbReference>
<evidence type="ECO:0000256" key="5">
    <source>
        <dbReference type="SAM" id="MobiDB-lite"/>
    </source>
</evidence>
<evidence type="ECO:0000256" key="3">
    <source>
        <dbReference type="ARBA" id="ARBA00023295"/>
    </source>
</evidence>
<dbReference type="InterPro" id="IPR001362">
    <property type="entry name" value="Glyco_hydro_32"/>
</dbReference>
<name>A0A5M6BT22_9TREE</name>
<protein>
    <submittedName>
        <fullName evidence="8">Uncharacterized protein</fullName>
    </submittedName>
</protein>
<dbReference type="InterPro" id="IPR023296">
    <property type="entry name" value="Glyco_hydro_beta-prop_sf"/>
</dbReference>
<evidence type="ECO:0000259" key="7">
    <source>
        <dbReference type="Pfam" id="PF08244"/>
    </source>
</evidence>
<reference evidence="8" key="2">
    <citation type="submission" date="2024-01" db="EMBL/GenBank/DDBJ databases">
        <title>Comparative genomics of Cryptococcus and Kwoniella reveals pathogenesis evolution and contrasting modes of karyotype evolution via chromosome fusion or intercentromeric recombination.</title>
        <authorList>
            <person name="Coelho M.A."/>
            <person name="David-Palma M."/>
            <person name="Shea T."/>
            <person name="Bowers K."/>
            <person name="McGinley-Smith S."/>
            <person name="Mohammad A.W."/>
            <person name="Gnirke A."/>
            <person name="Yurkov A.M."/>
            <person name="Nowrousian M."/>
            <person name="Sun S."/>
            <person name="Cuomo C.A."/>
            <person name="Heitman J."/>
        </authorList>
    </citation>
    <scope>NUCLEOTIDE SEQUENCE</scope>
    <source>
        <strain evidence="8">CBS 12478</strain>
    </source>
</reference>
<dbReference type="Pfam" id="PF08244">
    <property type="entry name" value="Glyco_hydro_32C"/>
    <property type="match status" value="1"/>
</dbReference>
<dbReference type="FunFam" id="2.115.10.20:FF:000002">
    <property type="entry name" value="Invertase 2"/>
    <property type="match status" value="1"/>
</dbReference>
<keyword evidence="9" id="KW-1185">Reference proteome</keyword>
<feature type="domain" description="Glycosyl hydrolase family 32 C-terminal" evidence="7">
    <location>
        <begin position="443"/>
        <end position="566"/>
    </location>
</feature>
<evidence type="ECO:0000256" key="2">
    <source>
        <dbReference type="ARBA" id="ARBA00022801"/>
    </source>
</evidence>
<evidence type="ECO:0000259" key="6">
    <source>
        <dbReference type="Pfam" id="PF00251"/>
    </source>
</evidence>
<dbReference type="Gene3D" id="2.60.120.560">
    <property type="entry name" value="Exo-inulinase, domain 1"/>
    <property type="match status" value="1"/>
</dbReference>
<reference evidence="8" key="1">
    <citation type="submission" date="2017-08" db="EMBL/GenBank/DDBJ databases">
        <authorList>
            <person name="Cuomo C."/>
            <person name="Billmyre B."/>
            <person name="Heitman J."/>
        </authorList>
    </citation>
    <scope>NUCLEOTIDE SEQUENCE</scope>
    <source>
        <strain evidence="8">CBS 12478</strain>
    </source>
</reference>
<dbReference type="SUPFAM" id="SSF49899">
    <property type="entry name" value="Concanavalin A-like lectins/glucanases"/>
    <property type="match status" value="1"/>
</dbReference>
<dbReference type="GeneID" id="43591750"/>
<dbReference type="GO" id="GO:0005987">
    <property type="term" value="P:sucrose catabolic process"/>
    <property type="evidence" value="ECO:0007669"/>
    <property type="project" value="TreeGrafter"/>
</dbReference>
<dbReference type="InterPro" id="IPR013189">
    <property type="entry name" value="Glyco_hydro_32_C"/>
</dbReference>
<organism evidence="8 9">
    <name type="scientific">Kwoniella shandongensis</name>
    <dbReference type="NCBI Taxonomy" id="1734106"/>
    <lineage>
        <taxon>Eukaryota</taxon>
        <taxon>Fungi</taxon>
        <taxon>Dikarya</taxon>
        <taxon>Basidiomycota</taxon>
        <taxon>Agaricomycotina</taxon>
        <taxon>Tremellomycetes</taxon>
        <taxon>Tremellales</taxon>
        <taxon>Cryptococcaceae</taxon>
        <taxon>Kwoniella</taxon>
    </lineage>
</organism>
<evidence type="ECO:0000256" key="1">
    <source>
        <dbReference type="ARBA" id="ARBA00009902"/>
    </source>
</evidence>
<evidence type="ECO:0000313" key="8">
    <source>
        <dbReference type="EMBL" id="WWD22557.1"/>
    </source>
</evidence>
<comment type="similarity">
    <text evidence="1 4">Belongs to the glycosyl hydrolase 32 family.</text>
</comment>
<dbReference type="Proteomes" id="UP000322225">
    <property type="component" value="Chromosome 13"/>
</dbReference>
<dbReference type="InterPro" id="IPR013148">
    <property type="entry name" value="Glyco_hydro_32_N"/>
</dbReference>
<dbReference type="SUPFAM" id="SSF75005">
    <property type="entry name" value="Arabinanase/levansucrase/invertase"/>
    <property type="match status" value="1"/>
</dbReference>
<dbReference type="RefSeq" id="XP_031858118.1">
    <property type="nucleotide sequence ID" value="XM_032007579.1"/>
</dbReference>
<gene>
    <name evidence="8" type="ORF">CI109_107050</name>
</gene>
<dbReference type="Gene3D" id="2.115.10.20">
    <property type="entry name" value="Glycosyl hydrolase domain, family 43"/>
    <property type="match status" value="1"/>
</dbReference>
<proteinExistence type="inferred from homology"/>
<evidence type="ECO:0000313" key="9">
    <source>
        <dbReference type="Proteomes" id="UP000322225"/>
    </source>
</evidence>
<keyword evidence="2 4" id="KW-0378">Hydrolase</keyword>
<dbReference type="KEGG" id="ksn:43591750"/>
<feature type="compositionally biased region" description="Polar residues" evidence="5">
    <location>
        <begin position="1"/>
        <end position="13"/>
    </location>
</feature>
<feature type="domain" description="Glycosyl hydrolase family 32 N-terminal" evidence="6">
    <location>
        <begin position="112"/>
        <end position="408"/>
    </location>
</feature>
<dbReference type="GO" id="GO:0004575">
    <property type="term" value="F:sucrose alpha-glucosidase activity"/>
    <property type="evidence" value="ECO:0007669"/>
    <property type="project" value="TreeGrafter"/>
</dbReference>
<dbReference type="PANTHER" id="PTHR42800">
    <property type="entry name" value="EXOINULINASE INUD (AFU_ORTHOLOGUE AFUA_5G00480)"/>
    <property type="match status" value="1"/>
</dbReference>
<dbReference type="InterPro" id="IPR018053">
    <property type="entry name" value="Glyco_hydro_32_AS"/>
</dbReference>
<sequence length="587" mass="63362">MSPSSAGTPNAGSESDRRRKEVGEGGGGGALLGVDYIRSSSTPVTKVVPHPPAYRTLNRHTAIMVLISLGILGLALMRGVPAQSSSTSTAAAVPTGTPISGDYTGAYRPRVHYTPPKGFMNDPNGLFLDPNGTWHLYYQYNPTDVVAGNQHWGHATSPDLYRWTNQPIALFPPNATSGVFSGSAVLDPNNTSGFFPNQTDGVVAMYTLNTPTAQVQEIAYSTDGGYTFTPYEGNPVIDIGSTQFRDPKVVRYQDHWVMVIAFASEWVIGVYTSPNLIDWTHASNISHIGLLGVQYECPNLVQVPVTGSGSTKESEGWVLTISINPGAPLGGSITEYFAGEFNGTHFEPYDGAARLSNFAKDDYAGQFFYDQPVSIGWASNWQYTNEVPTANEGWRSAMTLPRKNYLNNTGLGGYELVQEIYDLSPILGNNTIPQTNLVNSTASTTLPNVSALYFDANITIPANSTFNSNAVFNFTFATGTGGESVKGGYRFAGTPANTIWLDRGNTNGFDSPFLTDKFSASQVNRATRIQGVVDRSLIEVYVDGGAVVGTMVVFPTEPLVQFDFESRNLPEGPEISFAAWELVDTWA</sequence>
<dbReference type="AlphaFoldDB" id="A0A5M6BT22"/>
<accession>A0A5M6BT22</accession>
<dbReference type="SMART" id="SM00640">
    <property type="entry name" value="Glyco_32"/>
    <property type="match status" value="1"/>
</dbReference>
<dbReference type="Pfam" id="PF00251">
    <property type="entry name" value="Glyco_hydro_32N"/>
    <property type="match status" value="1"/>
</dbReference>
<feature type="compositionally biased region" description="Basic and acidic residues" evidence="5">
    <location>
        <begin position="14"/>
        <end position="23"/>
    </location>
</feature>
<feature type="region of interest" description="Disordered" evidence="5">
    <location>
        <begin position="1"/>
        <end position="27"/>
    </location>
</feature>